<dbReference type="AlphaFoldDB" id="A0A0K2TH60"/>
<reference evidence="1" key="1">
    <citation type="submission" date="2014-05" db="EMBL/GenBank/DDBJ databases">
        <authorList>
            <person name="Chronopoulou M."/>
        </authorList>
    </citation>
    <scope>NUCLEOTIDE SEQUENCE</scope>
    <source>
        <tissue evidence="1">Whole organism</tissue>
    </source>
</reference>
<protein>
    <submittedName>
        <fullName evidence="1">Uncharacterized protein</fullName>
    </submittedName>
</protein>
<name>A0A0K2TH60_LEPSM</name>
<organism evidence="1">
    <name type="scientific">Lepeophtheirus salmonis</name>
    <name type="common">Salmon louse</name>
    <name type="synonym">Caligus salmonis</name>
    <dbReference type="NCBI Taxonomy" id="72036"/>
    <lineage>
        <taxon>Eukaryota</taxon>
        <taxon>Metazoa</taxon>
        <taxon>Ecdysozoa</taxon>
        <taxon>Arthropoda</taxon>
        <taxon>Crustacea</taxon>
        <taxon>Multicrustacea</taxon>
        <taxon>Hexanauplia</taxon>
        <taxon>Copepoda</taxon>
        <taxon>Siphonostomatoida</taxon>
        <taxon>Caligidae</taxon>
        <taxon>Lepeophtheirus</taxon>
    </lineage>
</organism>
<proteinExistence type="predicted"/>
<accession>A0A0K2TH60</accession>
<dbReference type="EMBL" id="HACA01007475">
    <property type="protein sequence ID" value="CDW24836.1"/>
    <property type="molecule type" value="Transcribed_RNA"/>
</dbReference>
<sequence>MIKIEQGNAHQPKDRLKTYTKMIIYTNHQTLLKVKKNMQKIQGEC</sequence>
<evidence type="ECO:0000313" key="1">
    <source>
        <dbReference type="EMBL" id="CDW24836.1"/>
    </source>
</evidence>